<comment type="function">
    <text evidence="7">Catalyzes the reversible isomerization of glucose-6-phosphate to fructose-6-phosphate.</text>
</comment>
<keyword evidence="4 7" id="KW-0324">Glycolysis</keyword>
<evidence type="ECO:0000313" key="9">
    <source>
        <dbReference type="EMBL" id="MFB9260490.1"/>
    </source>
</evidence>
<dbReference type="NCBIfam" id="NF001211">
    <property type="entry name" value="PRK00179.1"/>
    <property type="match status" value="1"/>
</dbReference>
<dbReference type="InterPro" id="IPR035482">
    <property type="entry name" value="SIS_PGI_2"/>
</dbReference>
<feature type="active site" description="Proton donor" evidence="7">
    <location>
        <position position="352"/>
    </location>
</feature>
<accession>A0ABV5JRZ7</accession>
<dbReference type="Gene3D" id="1.10.1390.10">
    <property type="match status" value="1"/>
</dbReference>
<dbReference type="InterPro" id="IPR001672">
    <property type="entry name" value="G6P_Isomerase"/>
</dbReference>
<organism evidence="9 10">
    <name type="scientific">Dietzia aerolata</name>
    <dbReference type="NCBI Taxonomy" id="595984"/>
    <lineage>
        <taxon>Bacteria</taxon>
        <taxon>Bacillati</taxon>
        <taxon>Actinomycetota</taxon>
        <taxon>Actinomycetes</taxon>
        <taxon>Mycobacteriales</taxon>
        <taxon>Dietziaceae</taxon>
        <taxon>Dietzia</taxon>
    </lineage>
</organism>
<keyword evidence="3 7" id="KW-0312">Gluconeogenesis</keyword>
<dbReference type="CDD" id="cd05015">
    <property type="entry name" value="SIS_PGI_1"/>
    <property type="match status" value="1"/>
</dbReference>
<dbReference type="PROSITE" id="PS51463">
    <property type="entry name" value="P_GLUCOSE_ISOMERASE_3"/>
    <property type="match status" value="1"/>
</dbReference>
<evidence type="ECO:0000256" key="2">
    <source>
        <dbReference type="ARBA" id="ARBA00006604"/>
    </source>
</evidence>
<dbReference type="GO" id="GO:0004347">
    <property type="term" value="F:glucose-6-phosphate isomerase activity"/>
    <property type="evidence" value="ECO:0007669"/>
    <property type="project" value="UniProtKB-EC"/>
</dbReference>
<dbReference type="InterPro" id="IPR046348">
    <property type="entry name" value="SIS_dom_sf"/>
</dbReference>
<sequence>MTPSPRTGSAWKALAEHVETARSQSISQLFATDPGRGTALSTAVGDLYIDYSKHLVSRETLSLLLDLARERGVEDRRDAMFAGAHINTTEDRAVLHTALRLPADHDLTVDGQNVTADVHEVLGRMSDLAGRVRGGEWTGATGQPITDVINIGIGGSDLGPAMAARALRHYCDGPKAHFVSNVDPADLNSVLAGLDPATTLVVVVSKTFTTLETMTNAAAARTWIVEALGEAGVPRHFVAVSADPGRAAEFGIPAANVFGFWDWVGGRYSVGSAVGLSLMLAIGAERFREFLAGMRAVDEHFLTAPARDNAPILLGLLGVWYASFLEADSRAVLPYSHDLARLPAYLQQLSMESNGKSVHNSGSPVMVGTGEIIWGEPGTNGQHAFHQLLQQGTRLVPVDFIGFAEATDDLPSLDGRGTMHDVLLANMLAQAKVMAFGRSTEELVRDGTPERLVGHKTMPGDQPSTTIVAPRLTPSTLGQLIALYEHQVFVQGVLWDINSFDQWGVELGKAQALELAGAITDVEPRPTGDTSTDGLVAALRRARTRH</sequence>
<dbReference type="HAMAP" id="MF_00473">
    <property type="entry name" value="G6P_isomerase"/>
    <property type="match status" value="1"/>
</dbReference>
<evidence type="ECO:0000256" key="1">
    <source>
        <dbReference type="ARBA" id="ARBA00004926"/>
    </source>
</evidence>
<dbReference type="PROSITE" id="PS00174">
    <property type="entry name" value="P_GLUCOSE_ISOMERASE_2"/>
    <property type="match status" value="1"/>
</dbReference>
<reference evidence="9 10" key="1">
    <citation type="submission" date="2024-09" db="EMBL/GenBank/DDBJ databases">
        <authorList>
            <person name="Sun Q."/>
            <person name="Mori K."/>
        </authorList>
    </citation>
    <scope>NUCLEOTIDE SEQUENCE [LARGE SCALE GENOMIC DNA]</scope>
    <source>
        <strain evidence="9 10">CCM 7659</strain>
    </source>
</reference>
<dbReference type="EC" id="5.3.1.9" evidence="7"/>
<comment type="similarity">
    <text evidence="2 7 8">Belongs to the GPI family.</text>
</comment>
<proteinExistence type="inferred from homology"/>
<comment type="subcellular location">
    <subcellularLocation>
        <location evidence="7">Cytoplasm</location>
    </subcellularLocation>
</comment>
<dbReference type="InterPro" id="IPR018189">
    <property type="entry name" value="Phosphoglucose_isomerase_CS"/>
</dbReference>
<evidence type="ECO:0000256" key="3">
    <source>
        <dbReference type="ARBA" id="ARBA00022432"/>
    </source>
</evidence>
<name>A0ABV5JRZ7_9ACTN</name>
<evidence type="ECO:0000256" key="4">
    <source>
        <dbReference type="ARBA" id="ARBA00023152"/>
    </source>
</evidence>
<gene>
    <name evidence="7 9" type="primary">pgi</name>
    <name evidence="9" type="ORF">ACFFVD_11815</name>
</gene>
<dbReference type="PANTHER" id="PTHR11469">
    <property type="entry name" value="GLUCOSE-6-PHOSPHATE ISOMERASE"/>
    <property type="match status" value="1"/>
</dbReference>
<dbReference type="PRINTS" id="PR00662">
    <property type="entry name" value="G6PISOMERASE"/>
</dbReference>
<dbReference type="Pfam" id="PF00342">
    <property type="entry name" value="PGI"/>
    <property type="match status" value="1"/>
</dbReference>
<comment type="catalytic activity">
    <reaction evidence="6 7 8">
        <text>alpha-D-glucose 6-phosphate = beta-D-fructose 6-phosphate</text>
        <dbReference type="Rhea" id="RHEA:11816"/>
        <dbReference type="ChEBI" id="CHEBI:57634"/>
        <dbReference type="ChEBI" id="CHEBI:58225"/>
        <dbReference type="EC" id="5.3.1.9"/>
    </reaction>
</comment>
<keyword evidence="7" id="KW-0963">Cytoplasm</keyword>
<evidence type="ECO:0000256" key="8">
    <source>
        <dbReference type="RuleBase" id="RU000612"/>
    </source>
</evidence>
<dbReference type="PANTHER" id="PTHR11469:SF1">
    <property type="entry name" value="GLUCOSE-6-PHOSPHATE ISOMERASE"/>
    <property type="match status" value="1"/>
</dbReference>
<keyword evidence="10" id="KW-1185">Reference proteome</keyword>
<evidence type="ECO:0000256" key="5">
    <source>
        <dbReference type="ARBA" id="ARBA00023235"/>
    </source>
</evidence>
<dbReference type="CDD" id="cd05016">
    <property type="entry name" value="SIS_PGI_2"/>
    <property type="match status" value="1"/>
</dbReference>
<evidence type="ECO:0000256" key="7">
    <source>
        <dbReference type="HAMAP-Rule" id="MF_00473"/>
    </source>
</evidence>
<protein>
    <recommendedName>
        <fullName evidence="7">Glucose-6-phosphate isomerase</fullName>
        <shortName evidence="7">GPI</shortName>
        <ecNumber evidence="7">5.3.1.9</ecNumber>
    </recommendedName>
    <alternativeName>
        <fullName evidence="7">Phosphoglucose isomerase</fullName>
        <shortName evidence="7">PGI</shortName>
    </alternativeName>
    <alternativeName>
        <fullName evidence="7">Phosphohexose isomerase</fullName>
        <shortName evidence="7">PHI</shortName>
    </alternativeName>
</protein>
<dbReference type="InterPro" id="IPR023096">
    <property type="entry name" value="G6P_Isomerase_C"/>
</dbReference>
<dbReference type="RefSeq" id="WP_182632801.1">
    <property type="nucleotide sequence ID" value="NZ_JAALDM010000193.1"/>
</dbReference>
<comment type="pathway">
    <text evidence="1 7 8">Carbohydrate degradation; glycolysis; D-glyceraldehyde 3-phosphate and glycerone phosphate from D-glucose: step 2/4.</text>
</comment>
<keyword evidence="5 7" id="KW-0413">Isomerase</keyword>
<dbReference type="Gene3D" id="3.40.50.10490">
    <property type="entry name" value="Glucose-6-phosphate isomerase like protein, domain 1"/>
    <property type="match status" value="2"/>
</dbReference>
<comment type="caution">
    <text evidence="9">The sequence shown here is derived from an EMBL/GenBank/DDBJ whole genome shotgun (WGS) entry which is preliminary data.</text>
</comment>
<dbReference type="SUPFAM" id="SSF53697">
    <property type="entry name" value="SIS domain"/>
    <property type="match status" value="1"/>
</dbReference>
<evidence type="ECO:0000256" key="6">
    <source>
        <dbReference type="ARBA" id="ARBA00029321"/>
    </source>
</evidence>
<dbReference type="InterPro" id="IPR035476">
    <property type="entry name" value="SIS_PGI_1"/>
</dbReference>
<dbReference type="Proteomes" id="UP001589700">
    <property type="component" value="Unassembled WGS sequence"/>
</dbReference>
<evidence type="ECO:0000313" key="10">
    <source>
        <dbReference type="Proteomes" id="UP001589700"/>
    </source>
</evidence>
<feature type="active site" evidence="7">
    <location>
        <position position="509"/>
    </location>
</feature>
<dbReference type="PROSITE" id="PS00765">
    <property type="entry name" value="P_GLUCOSE_ISOMERASE_1"/>
    <property type="match status" value="1"/>
</dbReference>
<feature type="active site" evidence="7">
    <location>
        <position position="383"/>
    </location>
</feature>
<dbReference type="EMBL" id="JBHMDY010000006">
    <property type="protein sequence ID" value="MFB9260490.1"/>
    <property type="molecule type" value="Genomic_DNA"/>
</dbReference>
<comment type="pathway">
    <text evidence="7">Carbohydrate biosynthesis; gluconeogenesis.</text>
</comment>